<evidence type="ECO:0000256" key="4">
    <source>
        <dbReference type="ARBA" id="ARBA00022691"/>
    </source>
</evidence>
<dbReference type="GO" id="GO:0032259">
    <property type="term" value="P:methylation"/>
    <property type="evidence" value="ECO:0007669"/>
    <property type="project" value="UniProtKB-KW"/>
</dbReference>
<keyword evidence="2" id="KW-0489">Methyltransferase</keyword>
<evidence type="ECO:0000256" key="5">
    <source>
        <dbReference type="ARBA" id="ARBA00023098"/>
    </source>
</evidence>
<dbReference type="Proteomes" id="UP001220324">
    <property type="component" value="Unassembled WGS sequence"/>
</dbReference>
<sequence length="400" mass="45152">MAVGTPQSKLPRTGLAALLATLDIPGEIQLPDGSVIPVGTGSPKYRVIFRSESALRTPMTELSVGRAYVSGDIEVEGDFSALFGARQSLTEKVPLRQKLQFLYDYYIRSATAMNKKVISDHYGRGDGMYLTFIDKKFRFYTQGIFKNPDESIEQASENKLDIIFKALDLKPGMRVLDLGGGWGGVTQYCGARGIHVTTLTLSADSARFIERIITENNLPGQVFLQDFLEHKPDELYDHIITLGAIEHLPDYRRFSRCVWDVLKPGGRIYLDGSAAVTKYAVSSWTRENIWGGTHTFMTLQDVMAEFLYHGFEVVEVARETKDYELTMLEWAKRLDQARDEVIAGWGEETYRVFRIFLWGGSHAFKTNSLQAYHLVAEKTASMGPRPSTYRRLVQFLGNLR</sequence>
<dbReference type="PANTHER" id="PTHR43667">
    <property type="entry name" value="CYCLOPROPANE-FATTY-ACYL-PHOSPHOLIPID SYNTHASE"/>
    <property type="match status" value="1"/>
</dbReference>
<dbReference type="PANTHER" id="PTHR43667:SF1">
    <property type="entry name" value="CYCLOPROPANE-FATTY-ACYL-PHOSPHOLIPID SYNTHASE"/>
    <property type="match status" value="1"/>
</dbReference>
<keyword evidence="3" id="KW-0808">Transferase</keyword>
<dbReference type="EMBL" id="JAQIZZ010000003">
    <property type="protein sequence ID" value="KAJ5545761.1"/>
    <property type="molecule type" value="Genomic_DNA"/>
</dbReference>
<evidence type="ECO:0000256" key="1">
    <source>
        <dbReference type="ARBA" id="ARBA00010815"/>
    </source>
</evidence>
<organism evidence="6 7">
    <name type="scientific">Penicillium frequentans</name>
    <dbReference type="NCBI Taxonomy" id="3151616"/>
    <lineage>
        <taxon>Eukaryota</taxon>
        <taxon>Fungi</taxon>
        <taxon>Dikarya</taxon>
        <taxon>Ascomycota</taxon>
        <taxon>Pezizomycotina</taxon>
        <taxon>Eurotiomycetes</taxon>
        <taxon>Eurotiomycetidae</taxon>
        <taxon>Eurotiales</taxon>
        <taxon>Aspergillaceae</taxon>
        <taxon>Penicillium</taxon>
    </lineage>
</organism>
<keyword evidence="4" id="KW-0949">S-adenosyl-L-methionine</keyword>
<keyword evidence="7" id="KW-1185">Reference proteome</keyword>
<evidence type="ECO:0008006" key="8">
    <source>
        <dbReference type="Google" id="ProtNLM"/>
    </source>
</evidence>
<keyword evidence="5" id="KW-0443">Lipid metabolism</keyword>
<dbReference type="InterPro" id="IPR029063">
    <property type="entry name" value="SAM-dependent_MTases_sf"/>
</dbReference>
<dbReference type="InterPro" id="IPR003333">
    <property type="entry name" value="CMAS"/>
</dbReference>
<dbReference type="InterPro" id="IPR050723">
    <property type="entry name" value="CFA/CMAS"/>
</dbReference>
<reference evidence="6 7" key="1">
    <citation type="journal article" date="2023" name="IMA Fungus">
        <title>Comparative genomic study of the Penicillium genus elucidates a diverse pangenome and 15 lateral gene transfer events.</title>
        <authorList>
            <person name="Petersen C."/>
            <person name="Sorensen T."/>
            <person name="Nielsen M.R."/>
            <person name="Sondergaard T.E."/>
            <person name="Sorensen J.L."/>
            <person name="Fitzpatrick D.A."/>
            <person name="Frisvad J.C."/>
            <person name="Nielsen K.L."/>
        </authorList>
    </citation>
    <scope>NUCLEOTIDE SEQUENCE [LARGE SCALE GENOMIC DNA]</scope>
    <source>
        <strain evidence="6 7">IBT 35679</strain>
    </source>
</reference>
<evidence type="ECO:0000256" key="2">
    <source>
        <dbReference type="ARBA" id="ARBA00022603"/>
    </source>
</evidence>
<gene>
    <name evidence="6" type="ORF">N7494_003346</name>
</gene>
<dbReference type="Gene3D" id="3.40.50.150">
    <property type="entry name" value="Vaccinia Virus protein VP39"/>
    <property type="match status" value="1"/>
</dbReference>
<dbReference type="Pfam" id="PF02353">
    <property type="entry name" value="CMAS"/>
    <property type="match status" value="1"/>
</dbReference>
<dbReference type="AlphaFoldDB" id="A0AAD6GH89"/>
<accession>A0AAD6GH89</accession>
<dbReference type="SUPFAM" id="SSF53335">
    <property type="entry name" value="S-adenosyl-L-methionine-dependent methyltransferases"/>
    <property type="match status" value="1"/>
</dbReference>
<dbReference type="GO" id="GO:0008610">
    <property type="term" value="P:lipid biosynthetic process"/>
    <property type="evidence" value="ECO:0007669"/>
    <property type="project" value="InterPro"/>
</dbReference>
<dbReference type="PIRSF" id="PIRSF003085">
    <property type="entry name" value="CMAS"/>
    <property type="match status" value="1"/>
</dbReference>
<comment type="caution">
    <text evidence="6">The sequence shown here is derived from an EMBL/GenBank/DDBJ whole genome shotgun (WGS) entry which is preliminary data.</text>
</comment>
<evidence type="ECO:0000313" key="6">
    <source>
        <dbReference type="EMBL" id="KAJ5545761.1"/>
    </source>
</evidence>
<protein>
    <recommendedName>
        <fullName evidence="8">S-adenosyl-L-methionine-dependent methyltransferase</fullName>
    </recommendedName>
</protein>
<comment type="similarity">
    <text evidence="1">Belongs to the CFA/CMAS family.</text>
</comment>
<evidence type="ECO:0000256" key="3">
    <source>
        <dbReference type="ARBA" id="ARBA00022679"/>
    </source>
</evidence>
<dbReference type="GO" id="GO:0008168">
    <property type="term" value="F:methyltransferase activity"/>
    <property type="evidence" value="ECO:0007669"/>
    <property type="project" value="UniProtKB-KW"/>
</dbReference>
<name>A0AAD6GH89_9EURO</name>
<evidence type="ECO:0000313" key="7">
    <source>
        <dbReference type="Proteomes" id="UP001220324"/>
    </source>
</evidence>
<dbReference type="CDD" id="cd02440">
    <property type="entry name" value="AdoMet_MTases"/>
    <property type="match status" value="1"/>
</dbReference>
<proteinExistence type="inferred from homology"/>